<dbReference type="HOGENOM" id="CLU_3371427_0_0_2"/>
<dbReference type="KEGG" id="siy:YG5714_3002"/>
<dbReference type="EMBL" id="CP001403">
    <property type="protein sequence ID" value="ACP46277.1"/>
    <property type="molecule type" value="Genomic_DNA"/>
</dbReference>
<evidence type="ECO:0000313" key="2">
    <source>
        <dbReference type="Proteomes" id="UP000002308"/>
    </source>
</evidence>
<dbReference type="AlphaFoldDB" id="C3N7Z0"/>
<dbReference type="Proteomes" id="UP000002308">
    <property type="component" value="Chromosome"/>
</dbReference>
<protein>
    <submittedName>
        <fullName evidence="1">Uncharacterized protein</fullName>
    </submittedName>
</protein>
<sequence length="34" mass="3745">MKDSSRENINIITTMEIVLTGAFSVPLDGLSKTY</sequence>
<organism evidence="1 2">
    <name type="scientific">Saccharolobus islandicus (strain Y.G.57.14 / Yellowstone #1)</name>
    <name type="common">Sulfolobus islandicus</name>
    <dbReference type="NCBI Taxonomy" id="439386"/>
    <lineage>
        <taxon>Archaea</taxon>
        <taxon>Thermoproteota</taxon>
        <taxon>Thermoprotei</taxon>
        <taxon>Sulfolobales</taxon>
        <taxon>Sulfolobaceae</taxon>
        <taxon>Saccharolobus</taxon>
    </lineage>
</organism>
<evidence type="ECO:0000313" key="1">
    <source>
        <dbReference type="EMBL" id="ACP46277.1"/>
    </source>
</evidence>
<accession>C3N7Z0</accession>
<name>C3N7Z0_SACI7</name>
<gene>
    <name evidence="1" type="ordered locus">YG5714_3002</name>
</gene>
<proteinExistence type="predicted"/>
<reference evidence="1 2" key="1">
    <citation type="journal article" date="2009" name="Proc. Natl. Acad. Sci. U.S.A.">
        <title>Biogeography of the Sulfolobus islandicus pan-genome.</title>
        <authorList>
            <person name="Reno M.L."/>
            <person name="Held N.L."/>
            <person name="Fields C.J."/>
            <person name="Burke P.V."/>
            <person name="Whitaker R.J."/>
        </authorList>
    </citation>
    <scope>NUCLEOTIDE SEQUENCE [LARGE SCALE GENOMIC DNA]</scope>
    <source>
        <strain evidence="2">Y.G.57.14 / Yellowstone #1</strain>
    </source>
</reference>